<dbReference type="PROSITE" id="PS51782">
    <property type="entry name" value="LYSM"/>
    <property type="match status" value="1"/>
</dbReference>
<dbReference type="GO" id="GO:0004222">
    <property type="term" value="F:metalloendopeptidase activity"/>
    <property type="evidence" value="ECO:0007669"/>
    <property type="project" value="TreeGrafter"/>
</dbReference>
<protein>
    <submittedName>
        <fullName evidence="3">Murein DD-endopeptidase MepM/ murein hydrolase activator NlpD</fullName>
    </submittedName>
</protein>
<evidence type="ECO:0000313" key="4">
    <source>
        <dbReference type="Proteomes" id="UP000525389"/>
    </source>
</evidence>
<feature type="region of interest" description="Disordered" evidence="1">
    <location>
        <begin position="71"/>
        <end position="130"/>
    </location>
</feature>
<evidence type="ECO:0000256" key="1">
    <source>
        <dbReference type="SAM" id="MobiDB-lite"/>
    </source>
</evidence>
<dbReference type="Proteomes" id="UP000525389">
    <property type="component" value="Unassembled WGS sequence"/>
</dbReference>
<name>A0A7W8LP54_9DEIO</name>
<evidence type="ECO:0000313" key="3">
    <source>
        <dbReference type="EMBL" id="MBB5233433.1"/>
    </source>
</evidence>
<organism evidence="3 4">
    <name type="scientific">Deinococcus budaensis</name>
    <dbReference type="NCBI Taxonomy" id="1665626"/>
    <lineage>
        <taxon>Bacteria</taxon>
        <taxon>Thermotogati</taxon>
        <taxon>Deinococcota</taxon>
        <taxon>Deinococci</taxon>
        <taxon>Deinococcales</taxon>
        <taxon>Deinococcaceae</taxon>
        <taxon>Deinococcus</taxon>
    </lineage>
</organism>
<sequence>MKPGHPVPHRGRLLLLAAALLLGTAGAYTVKKGDTLFSIARTHGTTVAELSRLNNLTGTTIEVGQTLRLPGEAPVSAPATPAPPPPAAKPPAAKPPVAKPPVAQPPVAQPPAVKAPAAPAPAPAAPAPLPGTVPPGMAQIAGVTVSAPTSLRMGDAFVLRLSGPRAAGATVRFLSELGEDVRLPAEALTPSGAAGEYVVLGRVVLGKTTPVVYEIKVGSDLLRGSIPVTDLGQVVQHLNLPRSISSKLEDPGRKAEDAAVEKAYARRTARVWTRPFAPAVQVKAQSSAFGQPRTYVAGGPVQYHYGTDYPAPVGTPVLAVNDGTVVMAGRYPVRGGLVIIDHGAGLTSLYFHQSRVTAKVGQKVTRGMKIGEVGSTGLSAGPHLHLELRVRGEGTNPAGWMNRIWPR</sequence>
<dbReference type="InterPro" id="IPR050570">
    <property type="entry name" value="Cell_wall_metabolism_enzyme"/>
</dbReference>
<evidence type="ECO:0000259" key="2">
    <source>
        <dbReference type="PROSITE" id="PS51782"/>
    </source>
</evidence>
<dbReference type="PANTHER" id="PTHR21666:SF287">
    <property type="entry name" value="CYTOPLASMIC MEMBRANE PROTEIN"/>
    <property type="match status" value="1"/>
</dbReference>
<feature type="domain" description="LysM" evidence="2">
    <location>
        <begin position="26"/>
        <end position="69"/>
    </location>
</feature>
<dbReference type="AlphaFoldDB" id="A0A7W8LP54"/>
<comment type="caution">
    <text evidence="3">The sequence shown here is derived from an EMBL/GenBank/DDBJ whole genome shotgun (WGS) entry which is preliminary data.</text>
</comment>
<dbReference type="InterPro" id="IPR011055">
    <property type="entry name" value="Dup_hybrid_motif"/>
</dbReference>
<dbReference type="Gene3D" id="2.70.70.10">
    <property type="entry name" value="Glucose Permease (Domain IIA)"/>
    <property type="match status" value="1"/>
</dbReference>
<dbReference type="CDD" id="cd00118">
    <property type="entry name" value="LysM"/>
    <property type="match status" value="1"/>
</dbReference>
<dbReference type="Pfam" id="PF01551">
    <property type="entry name" value="Peptidase_M23"/>
    <property type="match status" value="1"/>
</dbReference>
<dbReference type="SUPFAM" id="SSF54106">
    <property type="entry name" value="LysM domain"/>
    <property type="match status" value="1"/>
</dbReference>
<feature type="compositionally biased region" description="Pro residues" evidence="1">
    <location>
        <begin position="80"/>
        <end position="109"/>
    </location>
</feature>
<dbReference type="Pfam" id="PF01476">
    <property type="entry name" value="LysM"/>
    <property type="match status" value="1"/>
</dbReference>
<dbReference type="SMART" id="SM00257">
    <property type="entry name" value="LysM"/>
    <property type="match status" value="1"/>
</dbReference>
<accession>A0A7W8LP54</accession>
<dbReference type="RefSeq" id="WP_184025853.1">
    <property type="nucleotide sequence ID" value="NZ_JACHFN010000002.1"/>
</dbReference>
<dbReference type="InterPro" id="IPR018392">
    <property type="entry name" value="LysM"/>
</dbReference>
<gene>
    <name evidence="3" type="ORF">HNQ09_000850</name>
</gene>
<keyword evidence="4" id="KW-1185">Reference proteome</keyword>
<dbReference type="InterPro" id="IPR036779">
    <property type="entry name" value="LysM_dom_sf"/>
</dbReference>
<proteinExistence type="predicted"/>
<dbReference type="PANTHER" id="PTHR21666">
    <property type="entry name" value="PEPTIDASE-RELATED"/>
    <property type="match status" value="1"/>
</dbReference>
<dbReference type="EMBL" id="JACHFN010000002">
    <property type="protein sequence ID" value="MBB5233433.1"/>
    <property type="molecule type" value="Genomic_DNA"/>
</dbReference>
<dbReference type="SUPFAM" id="SSF51261">
    <property type="entry name" value="Duplicated hybrid motif"/>
    <property type="match status" value="1"/>
</dbReference>
<dbReference type="InterPro" id="IPR016047">
    <property type="entry name" value="M23ase_b-sheet_dom"/>
</dbReference>
<keyword evidence="3" id="KW-0378">Hydrolase</keyword>
<feature type="compositionally biased region" description="Pro residues" evidence="1">
    <location>
        <begin position="118"/>
        <end position="130"/>
    </location>
</feature>
<dbReference type="Gene3D" id="3.10.350.10">
    <property type="entry name" value="LysM domain"/>
    <property type="match status" value="1"/>
</dbReference>
<reference evidence="3 4" key="1">
    <citation type="submission" date="2020-08" db="EMBL/GenBank/DDBJ databases">
        <title>Genomic Encyclopedia of Type Strains, Phase IV (KMG-IV): sequencing the most valuable type-strain genomes for metagenomic binning, comparative biology and taxonomic classification.</title>
        <authorList>
            <person name="Goeker M."/>
        </authorList>
    </citation>
    <scope>NUCLEOTIDE SEQUENCE [LARGE SCALE GENOMIC DNA]</scope>
    <source>
        <strain evidence="3 4">DSM 101791</strain>
    </source>
</reference>
<dbReference type="CDD" id="cd12797">
    <property type="entry name" value="M23_peptidase"/>
    <property type="match status" value="1"/>
</dbReference>